<evidence type="ECO:0000259" key="4">
    <source>
        <dbReference type="PROSITE" id="PS51379"/>
    </source>
</evidence>
<name>A0A212K2A2_9DELT</name>
<dbReference type="SUPFAM" id="SSF51430">
    <property type="entry name" value="NAD(P)-linked oxidoreductase"/>
    <property type="match status" value="1"/>
</dbReference>
<dbReference type="EMBL" id="FLUQ01000002">
    <property type="protein sequence ID" value="SBW05880.1"/>
    <property type="molecule type" value="Genomic_DNA"/>
</dbReference>
<reference evidence="5" key="1">
    <citation type="submission" date="2016-04" db="EMBL/GenBank/DDBJ databases">
        <authorList>
            <person name="Evans L.H."/>
            <person name="Alamgir A."/>
            <person name="Owens N."/>
            <person name="Weber N.D."/>
            <person name="Virtaneva K."/>
            <person name="Barbian K."/>
            <person name="Babar A."/>
            <person name="Rosenke K."/>
        </authorList>
    </citation>
    <scope>NUCLEOTIDE SEQUENCE</scope>
    <source>
        <strain evidence="5">86</strain>
    </source>
</reference>
<dbReference type="PANTHER" id="PTHR43312:SF2">
    <property type="entry name" value="OXIDOREDUCTASE"/>
    <property type="match status" value="1"/>
</dbReference>
<dbReference type="InterPro" id="IPR017896">
    <property type="entry name" value="4Fe4S_Fe-S-bd"/>
</dbReference>
<evidence type="ECO:0000256" key="2">
    <source>
        <dbReference type="ARBA" id="ARBA00023004"/>
    </source>
</evidence>
<dbReference type="InterPro" id="IPR053135">
    <property type="entry name" value="AKR2_Oxidoreductase"/>
</dbReference>
<dbReference type="AlphaFoldDB" id="A0A212K2A2"/>
<dbReference type="PROSITE" id="PS51379">
    <property type="entry name" value="4FE4S_FER_2"/>
    <property type="match status" value="1"/>
</dbReference>
<sequence length="381" mass="40849">MRYTPFGKTGESVSVLGLGCGRLPVSAGKGKAADSRAVSLIRHAVDSGVNVLDCGFPYRGAAPDQERIEALAGNALKDGYRDKVFLTAQLPAWRELSRCGMEAHLDGQLKRLAVDAVDFYCIGNIQRADWRALQENDLASFLEKALQDGKIRHAGFSACDAPGLFREILAYRDWAFCQQAYNYYAPRFQAGKAGIALAASRGLGVAATSPLLGGLLADALPEDVLRVFEETGQGLPPAAWALRWVWDDPGVSLAVCAMRSVAEVDANCRLAAEAAPGNLSDAEREIFRRARRLLKAKGPVPCTECHQCSCPAGVEIPAVLAAYNAAAAFGEPCPSHAYAELSPDKRASQCTGCGMCEPLCPEGIRIRIQVARAADFFGDKR</sequence>
<feature type="domain" description="4Fe-4S ferredoxin-type" evidence="4">
    <location>
        <begin position="341"/>
        <end position="370"/>
    </location>
</feature>
<organism evidence="5">
    <name type="scientific">uncultured delta proteobacterium</name>
    <dbReference type="NCBI Taxonomy" id="34034"/>
    <lineage>
        <taxon>Bacteria</taxon>
        <taxon>Deltaproteobacteria</taxon>
        <taxon>environmental samples</taxon>
    </lineage>
</organism>
<proteinExistence type="predicted"/>
<evidence type="ECO:0000313" key="5">
    <source>
        <dbReference type="EMBL" id="SBW05880.1"/>
    </source>
</evidence>
<gene>
    <name evidence="5" type="ORF">KL86DPRO_20565</name>
</gene>
<dbReference type="PROSITE" id="PS00198">
    <property type="entry name" value="4FE4S_FER_1"/>
    <property type="match status" value="1"/>
</dbReference>
<dbReference type="PANTHER" id="PTHR43312">
    <property type="entry name" value="D-THREO-ALDOSE 1-DEHYDROGENASE"/>
    <property type="match status" value="1"/>
</dbReference>
<protein>
    <submittedName>
        <fullName evidence="5">Putative oxidoreductase of aldo/keto reductase family</fullName>
    </submittedName>
</protein>
<dbReference type="GO" id="GO:0051536">
    <property type="term" value="F:iron-sulfur cluster binding"/>
    <property type="evidence" value="ECO:0007669"/>
    <property type="project" value="UniProtKB-KW"/>
</dbReference>
<keyword evidence="1" id="KW-0479">Metal-binding</keyword>
<accession>A0A212K2A2</accession>
<keyword evidence="2" id="KW-0408">Iron</keyword>
<dbReference type="InterPro" id="IPR023210">
    <property type="entry name" value="NADP_OxRdtase_dom"/>
</dbReference>
<dbReference type="SUPFAM" id="SSF46548">
    <property type="entry name" value="alpha-helical ferredoxin"/>
    <property type="match status" value="1"/>
</dbReference>
<dbReference type="Pfam" id="PF00248">
    <property type="entry name" value="Aldo_ket_red"/>
    <property type="match status" value="1"/>
</dbReference>
<evidence type="ECO:0000256" key="1">
    <source>
        <dbReference type="ARBA" id="ARBA00022723"/>
    </source>
</evidence>
<dbReference type="InterPro" id="IPR017900">
    <property type="entry name" value="4Fe4S_Fe_S_CS"/>
</dbReference>
<dbReference type="InterPro" id="IPR036812">
    <property type="entry name" value="NAD(P)_OxRdtase_dom_sf"/>
</dbReference>
<dbReference type="GO" id="GO:0046872">
    <property type="term" value="F:metal ion binding"/>
    <property type="evidence" value="ECO:0007669"/>
    <property type="project" value="UniProtKB-KW"/>
</dbReference>
<dbReference type="Gene3D" id="3.20.20.100">
    <property type="entry name" value="NADP-dependent oxidoreductase domain"/>
    <property type="match status" value="1"/>
</dbReference>
<evidence type="ECO:0000256" key="3">
    <source>
        <dbReference type="ARBA" id="ARBA00023014"/>
    </source>
</evidence>
<keyword evidence="3" id="KW-0411">Iron-sulfur</keyword>
<dbReference type="CDD" id="cd19096">
    <property type="entry name" value="AKR_Fe-S_oxidoreductase"/>
    <property type="match status" value="1"/>
</dbReference>